<keyword evidence="1 7" id="KW-0328">Glycosyltransferase</keyword>
<keyword evidence="5 7" id="KW-0862">Zinc</keyword>
<sequence>MPWIRIIGRHLPMQCEKHFSLPFLLHLVYLEPNANQTERGIIMAKYTLMKTEGRAKRAQFETVHGTIQTPVFMNVGTIGAIKGAVSTQDLYDIGTQVELSNTYHLHVRPGDKVVKQLGGLHKFMNWERPILTDSGGFQVFSLAKLRKIKEEGVHFQSHIDGHKIFMGPEESMQIQSNLGSTIAMAFDECPSSVADRDYVQKSVERTTRWLARCKTEMARLNSLPDTINKEQLLFGINQGAVYEDIRIEHAREIAKMDLDGYAVGGLAVGETHEEMYRILDAVVPYLPQDKPTYLMGVGTPANILEGVERGIDFFDCVYPSRNGRHGHVYTNHGKMNMFNAKYELDTRPIEEGCGCPACRHYSRAYIRHLLKAKEMLGMRLCVLHNLYFYNHMMEEIRDALDEGRFADYKKMRLEGFAAGEQK</sequence>
<organism evidence="9 10">
    <name type="scientific">Blautia obeum</name>
    <dbReference type="NCBI Taxonomy" id="40520"/>
    <lineage>
        <taxon>Bacteria</taxon>
        <taxon>Bacillati</taxon>
        <taxon>Bacillota</taxon>
        <taxon>Clostridia</taxon>
        <taxon>Lachnospirales</taxon>
        <taxon>Lachnospiraceae</taxon>
        <taxon>Blautia</taxon>
    </lineage>
</organism>
<dbReference type="PANTHER" id="PTHR46499">
    <property type="entry name" value="QUEUINE TRNA-RIBOSYLTRANSFERASE"/>
    <property type="match status" value="1"/>
</dbReference>
<dbReference type="EC" id="2.4.2.29" evidence="7"/>
<evidence type="ECO:0000256" key="3">
    <source>
        <dbReference type="ARBA" id="ARBA00022694"/>
    </source>
</evidence>
<dbReference type="GO" id="GO:0008616">
    <property type="term" value="P:tRNA queuosine(34) biosynthetic process"/>
    <property type="evidence" value="ECO:0007669"/>
    <property type="project" value="UniProtKB-UniRule"/>
</dbReference>
<dbReference type="Proteomes" id="UP000409147">
    <property type="component" value="Unassembled WGS sequence"/>
</dbReference>
<evidence type="ECO:0000256" key="1">
    <source>
        <dbReference type="ARBA" id="ARBA00022676"/>
    </source>
</evidence>
<dbReference type="HAMAP" id="MF_00168">
    <property type="entry name" value="Q_tRNA_Tgt"/>
    <property type="match status" value="1"/>
</dbReference>
<evidence type="ECO:0000313" key="10">
    <source>
        <dbReference type="Proteomes" id="UP000409147"/>
    </source>
</evidence>
<keyword evidence="7" id="KW-0479">Metal-binding</keyword>
<feature type="binding site" evidence="7">
    <location>
        <position position="384"/>
    </location>
    <ligand>
        <name>Zn(2+)</name>
        <dbReference type="ChEBI" id="CHEBI:29105"/>
    </ligand>
</feature>
<dbReference type="GO" id="GO:0005829">
    <property type="term" value="C:cytosol"/>
    <property type="evidence" value="ECO:0007669"/>
    <property type="project" value="TreeGrafter"/>
</dbReference>
<dbReference type="InterPro" id="IPR004803">
    <property type="entry name" value="TGT"/>
</dbReference>
<evidence type="ECO:0000259" key="8">
    <source>
        <dbReference type="Pfam" id="PF01702"/>
    </source>
</evidence>
<proteinExistence type="inferred from homology"/>
<dbReference type="UniPathway" id="UPA00392"/>
<dbReference type="Pfam" id="PF01702">
    <property type="entry name" value="TGT"/>
    <property type="match status" value="1"/>
</dbReference>
<comment type="similarity">
    <text evidence="7">Belongs to the queuine tRNA-ribosyltransferase family.</text>
</comment>
<feature type="binding site" evidence="7">
    <location>
        <position position="355"/>
    </location>
    <ligand>
        <name>Zn(2+)</name>
        <dbReference type="ChEBI" id="CHEBI:29105"/>
    </ligand>
</feature>
<reference evidence="9 10" key="1">
    <citation type="submission" date="2019-07" db="EMBL/GenBank/DDBJ databases">
        <authorList>
            <person name="Hibberd C M."/>
            <person name="Gehrig L. J."/>
            <person name="Chang H.-W."/>
            <person name="Venkatesh S."/>
        </authorList>
    </citation>
    <scope>NUCLEOTIDE SEQUENCE [LARGE SCALE GENOMIC DNA]</scope>
    <source>
        <strain evidence="9">Ruminococcus_obeum_SSTS_Bg7063</strain>
    </source>
</reference>
<evidence type="ECO:0000313" key="9">
    <source>
        <dbReference type="EMBL" id="VUX00190.1"/>
    </source>
</evidence>
<dbReference type="InterPro" id="IPR050076">
    <property type="entry name" value="ArchSynthase1/Queuine_TRR"/>
</dbReference>
<dbReference type="NCBIfam" id="TIGR00430">
    <property type="entry name" value="Q_tRNA_tgt"/>
    <property type="match status" value="1"/>
</dbReference>
<comment type="catalytic activity">
    <reaction evidence="6 7">
        <text>7-aminomethyl-7-carbaguanine + guanosine(34) in tRNA = 7-aminomethyl-7-carbaguanosine(34) in tRNA + guanine</text>
        <dbReference type="Rhea" id="RHEA:24104"/>
        <dbReference type="Rhea" id="RHEA-COMP:10341"/>
        <dbReference type="Rhea" id="RHEA-COMP:10342"/>
        <dbReference type="ChEBI" id="CHEBI:16235"/>
        <dbReference type="ChEBI" id="CHEBI:58703"/>
        <dbReference type="ChEBI" id="CHEBI:74269"/>
        <dbReference type="ChEBI" id="CHEBI:82833"/>
        <dbReference type="EC" id="2.4.2.29"/>
    </reaction>
</comment>
<keyword evidence="2 7" id="KW-0808">Transferase</keyword>
<gene>
    <name evidence="7 9" type="primary">tgt</name>
    <name evidence="9" type="ORF">ROSSTS7063_01109</name>
</gene>
<feature type="region of interest" description="RNA binding" evidence="7">
    <location>
        <begin position="296"/>
        <end position="302"/>
    </location>
</feature>
<feature type="active site" description="Nucleophile" evidence="7">
    <location>
        <position position="315"/>
    </location>
</feature>
<protein>
    <recommendedName>
        <fullName evidence="7">Queuine tRNA-ribosyltransferase</fullName>
        <ecNumber evidence="7">2.4.2.29</ecNumber>
    </recommendedName>
    <alternativeName>
        <fullName evidence="7">Guanine insertion enzyme</fullName>
    </alternativeName>
    <alternativeName>
        <fullName evidence="7">tRNA-guanine transglycosylase</fullName>
    </alternativeName>
</protein>
<keyword evidence="3 7" id="KW-0819">tRNA processing</keyword>
<evidence type="ECO:0000256" key="2">
    <source>
        <dbReference type="ARBA" id="ARBA00022679"/>
    </source>
</evidence>
<feature type="active site" description="Proton acceptor" evidence="7">
    <location>
        <position position="133"/>
    </location>
</feature>
<evidence type="ECO:0000256" key="7">
    <source>
        <dbReference type="HAMAP-Rule" id="MF_00168"/>
    </source>
</evidence>
<keyword evidence="10" id="KW-1185">Reference proteome</keyword>
<feature type="binding site" evidence="7">
    <location>
        <position position="353"/>
    </location>
    <ligand>
        <name>Zn(2+)</name>
        <dbReference type="ChEBI" id="CHEBI:29105"/>
    </ligand>
</feature>
<dbReference type="Gene3D" id="3.20.20.105">
    <property type="entry name" value="Queuine tRNA-ribosyltransferase-like"/>
    <property type="match status" value="1"/>
</dbReference>
<keyword evidence="4 7" id="KW-0671">Queuosine biosynthesis</keyword>
<feature type="binding site" evidence="7">
    <location>
        <position position="265"/>
    </location>
    <ligand>
        <name>substrate</name>
    </ligand>
</feature>
<dbReference type="GO" id="GO:0046872">
    <property type="term" value="F:metal ion binding"/>
    <property type="evidence" value="ECO:0007669"/>
    <property type="project" value="UniProtKB-KW"/>
</dbReference>
<feature type="domain" description="tRNA-guanine(15) transglycosylase-like" evidence="8">
    <location>
        <begin position="55"/>
        <end position="414"/>
    </location>
</feature>
<dbReference type="GO" id="GO:0008479">
    <property type="term" value="F:tRNA-guanosine(34) queuine transglycosylase activity"/>
    <property type="evidence" value="ECO:0007669"/>
    <property type="project" value="UniProtKB-UniRule"/>
</dbReference>
<dbReference type="InterPro" id="IPR002616">
    <property type="entry name" value="tRNA_ribo_trans-like"/>
</dbReference>
<dbReference type="EMBL" id="CABHNB010000017">
    <property type="protein sequence ID" value="VUX00190.1"/>
    <property type="molecule type" value="Genomic_DNA"/>
</dbReference>
<dbReference type="InterPro" id="IPR036511">
    <property type="entry name" value="TGT-like_sf"/>
</dbReference>
<dbReference type="FunFam" id="3.20.20.105:FF:000001">
    <property type="entry name" value="Queuine tRNA-ribosyltransferase"/>
    <property type="match status" value="1"/>
</dbReference>
<comment type="function">
    <text evidence="7">Catalyzes the base-exchange of a guanine (G) residue with the queuine precursor 7-aminomethyl-7-deazaguanine (PreQ1) at position 34 (anticodon wobble position) in tRNAs with GU(N) anticodons (tRNA-Asp, -Asn, -His and -Tyr). Catalysis occurs through a double-displacement mechanism. The nucleophile active site attacks the C1' of nucleotide 34 to detach the guanine base from the RNA, forming a covalent enzyme-RNA intermediate. The proton acceptor active site deprotonates the incoming PreQ1, allowing a nucleophilic attack on the C1' of the ribose to form the product. After dissociation, two additional enzymatic reactions on the tRNA convert PreQ1 to queuine (Q), resulting in the hypermodified nucleoside queuosine (7-(((4,5-cis-dihydroxy-2-cyclopenten-1-yl)amino)methyl)-7-deazaguanosine).</text>
</comment>
<feature type="binding site" evidence="7">
    <location>
        <position position="238"/>
    </location>
    <ligand>
        <name>substrate</name>
    </ligand>
</feature>
<dbReference type="NCBIfam" id="TIGR00449">
    <property type="entry name" value="tgt_general"/>
    <property type="match status" value="1"/>
</dbReference>
<evidence type="ECO:0000256" key="6">
    <source>
        <dbReference type="ARBA" id="ARBA00050112"/>
    </source>
</evidence>
<accession>A0A564SYL3</accession>
<feature type="binding site" evidence="7">
    <location>
        <begin position="133"/>
        <end position="137"/>
    </location>
    <ligand>
        <name>substrate</name>
    </ligand>
</feature>
<feature type="binding site" evidence="7">
    <location>
        <position position="187"/>
    </location>
    <ligand>
        <name>substrate</name>
    </ligand>
</feature>
<dbReference type="SUPFAM" id="SSF51713">
    <property type="entry name" value="tRNA-guanine transglycosylase"/>
    <property type="match status" value="1"/>
</dbReference>
<evidence type="ECO:0000256" key="5">
    <source>
        <dbReference type="ARBA" id="ARBA00022833"/>
    </source>
</evidence>
<name>A0A564SYL3_9FIRM</name>
<comment type="caution">
    <text evidence="7">Lacks conserved residue(s) required for the propagation of feature annotation.</text>
</comment>
<feature type="binding site" evidence="7">
    <location>
        <position position="358"/>
    </location>
    <ligand>
        <name>Zn(2+)</name>
        <dbReference type="ChEBI" id="CHEBI:29105"/>
    </ligand>
</feature>
<dbReference type="PANTHER" id="PTHR46499:SF1">
    <property type="entry name" value="QUEUINE TRNA-RIBOSYLTRANSFERASE"/>
    <property type="match status" value="1"/>
</dbReference>
<comment type="subunit">
    <text evidence="7">Homodimer. Within each dimer, one monomer is responsible for RNA recognition and catalysis, while the other monomer binds to the replacement base PreQ1.</text>
</comment>
<dbReference type="AlphaFoldDB" id="A0A564SYL3"/>
<comment type="cofactor">
    <cofactor evidence="7">
        <name>Zn(2+)</name>
        <dbReference type="ChEBI" id="CHEBI:29105"/>
    </cofactor>
    <text evidence="7">Binds 1 zinc ion per subunit.</text>
</comment>
<comment type="pathway">
    <text evidence="7">tRNA modification; tRNA-queuosine biosynthesis.</text>
</comment>
<evidence type="ECO:0000256" key="4">
    <source>
        <dbReference type="ARBA" id="ARBA00022785"/>
    </source>
</evidence>